<dbReference type="Gene3D" id="3.30.70.80">
    <property type="entry name" value="Peptidase S8 propeptide/proteinase inhibitor I9"/>
    <property type="match status" value="1"/>
</dbReference>
<feature type="domain" description="Inhibitor I9" evidence="1">
    <location>
        <begin position="51"/>
        <end position="93"/>
    </location>
</feature>
<protein>
    <recommendedName>
        <fullName evidence="1">Inhibitor I9 domain-containing protein</fullName>
    </recommendedName>
</protein>
<comment type="caution">
    <text evidence="2">The sequence shown here is derived from an EMBL/GenBank/DDBJ whole genome shotgun (WGS) entry which is preliminary data.</text>
</comment>
<dbReference type="SUPFAM" id="SSF54897">
    <property type="entry name" value="Protease propeptides/inhibitors"/>
    <property type="match status" value="1"/>
</dbReference>
<dbReference type="Proteomes" id="UP001190700">
    <property type="component" value="Unassembled WGS sequence"/>
</dbReference>
<sequence>MGATLMCQGNKITSADLSNYDIPDDGMYIIATIEKEDKPEVISGLAKIVPGHTISNDYSTMSMFSASLSKAQIAFLLENPKVKFVECDGVVSIAQKS</sequence>
<dbReference type="Pfam" id="PF05922">
    <property type="entry name" value="Inhibitor_I9"/>
    <property type="match status" value="1"/>
</dbReference>
<organism evidence="2 3">
    <name type="scientific">Cymbomonas tetramitiformis</name>
    <dbReference type="NCBI Taxonomy" id="36881"/>
    <lineage>
        <taxon>Eukaryota</taxon>
        <taxon>Viridiplantae</taxon>
        <taxon>Chlorophyta</taxon>
        <taxon>Pyramimonadophyceae</taxon>
        <taxon>Pyramimonadales</taxon>
        <taxon>Pyramimonadaceae</taxon>
        <taxon>Cymbomonas</taxon>
    </lineage>
</organism>
<keyword evidence="3" id="KW-1185">Reference proteome</keyword>
<gene>
    <name evidence="2" type="ORF">CYMTET_14772</name>
</gene>
<dbReference type="InterPro" id="IPR037045">
    <property type="entry name" value="S8pro/Inhibitor_I9_sf"/>
</dbReference>
<name>A0AAE0GFG0_9CHLO</name>
<evidence type="ECO:0000313" key="3">
    <source>
        <dbReference type="Proteomes" id="UP001190700"/>
    </source>
</evidence>
<reference evidence="2 3" key="1">
    <citation type="journal article" date="2015" name="Genome Biol. Evol.">
        <title>Comparative Genomics of a Bacterivorous Green Alga Reveals Evolutionary Causalities and Consequences of Phago-Mixotrophic Mode of Nutrition.</title>
        <authorList>
            <person name="Burns J.A."/>
            <person name="Paasch A."/>
            <person name="Narechania A."/>
            <person name="Kim E."/>
        </authorList>
    </citation>
    <scope>NUCLEOTIDE SEQUENCE [LARGE SCALE GENOMIC DNA]</scope>
    <source>
        <strain evidence="2 3">PLY_AMNH</strain>
    </source>
</reference>
<dbReference type="AlphaFoldDB" id="A0AAE0GFG0"/>
<evidence type="ECO:0000313" key="2">
    <source>
        <dbReference type="EMBL" id="KAK3277214.1"/>
    </source>
</evidence>
<dbReference type="EMBL" id="LGRX02006214">
    <property type="protein sequence ID" value="KAK3277214.1"/>
    <property type="molecule type" value="Genomic_DNA"/>
</dbReference>
<proteinExistence type="predicted"/>
<accession>A0AAE0GFG0</accession>
<dbReference type="InterPro" id="IPR010259">
    <property type="entry name" value="S8pro/Inhibitor_I9"/>
</dbReference>
<evidence type="ECO:0000259" key="1">
    <source>
        <dbReference type="Pfam" id="PF05922"/>
    </source>
</evidence>